<evidence type="ECO:0000313" key="10">
    <source>
        <dbReference type="Proteomes" id="UP000242660"/>
    </source>
</evidence>
<dbReference type="PANTHER" id="PTHR47637">
    <property type="entry name" value="CHAPERONE SURA"/>
    <property type="match status" value="1"/>
</dbReference>
<dbReference type="InterPro" id="IPR046357">
    <property type="entry name" value="PPIase_dom_sf"/>
</dbReference>
<evidence type="ECO:0000256" key="6">
    <source>
        <dbReference type="ARBA" id="ARBA00023235"/>
    </source>
</evidence>
<keyword evidence="3 7" id="KW-0574">Periplasm</keyword>
<proteinExistence type="inferred from homology"/>
<dbReference type="InterPro" id="IPR000297">
    <property type="entry name" value="PPIase_PpiC"/>
</dbReference>
<keyword evidence="5 7" id="KW-0143">Chaperone</keyword>
<dbReference type="Pfam" id="PF13616">
    <property type="entry name" value="Rotamase_3"/>
    <property type="match status" value="1"/>
</dbReference>
<accession>A0ABX5FFA4</accession>
<comment type="function">
    <text evidence="7">Chaperone involved in the correct folding and assembly of outer membrane proteins. Recognizes specific patterns of aromatic residues and the orientation of their side chains, which are found more frequently in integral outer membrane proteins. May act in both early periplasmic and late outer membrane-associated steps of protein maturation.</text>
</comment>
<feature type="domain" description="PpiC" evidence="8">
    <location>
        <begin position="310"/>
        <end position="410"/>
    </location>
</feature>
<evidence type="ECO:0000313" key="9">
    <source>
        <dbReference type="EMBL" id="PSB91712.1"/>
    </source>
</evidence>
<keyword evidence="6 7" id="KW-0413">Isomerase</keyword>
<protein>
    <recommendedName>
        <fullName evidence="7">Chaperone SurA</fullName>
    </recommendedName>
    <alternativeName>
        <fullName evidence="7">Peptidyl-prolyl cis-trans isomerase SurA</fullName>
        <shortName evidence="7">PPIase SurA</shortName>
        <ecNumber evidence="7">5.2.1.8</ecNumber>
    </alternativeName>
    <alternativeName>
        <fullName evidence="7">Rotamase SurA</fullName>
    </alternativeName>
</protein>
<dbReference type="SUPFAM" id="SSF54534">
    <property type="entry name" value="FKBP-like"/>
    <property type="match status" value="2"/>
</dbReference>
<feature type="domain" description="PpiC" evidence="8">
    <location>
        <begin position="195"/>
        <end position="297"/>
    </location>
</feature>
<evidence type="ECO:0000259" key="8">
    <source>
        <dbReference type="PROSITE" id="PS50198"/>
    </source>
</evidence>
<gene>
    <name evidence="7 9" type="primary">surA</name>
    <name evidence="9" type="ORF">BZL35_00754</name>
</gene>
<dbReference type="Proteomes" id="UP000242660">
    <property type="component" value="Unassembled WGS sequence"/>
</dbReference>
<dbReference type="RefSeq" id="WP_106182901.1">
    <property type="nucleotide sequence ID" value="NZ_MUHY01000002.1"/>
</dbReference>
<keyword evidence="4 7" id="KW-0697">Rotamase</keyword>
<evidence type="ECO:0000256" key="7">
    <source>
        <dbReference type="HAMAP-Rule" id="MF_01183"/>
    </source>
</evidence>
<dbReference type="InterPro" id="IPR027304">
    <property type="entry name" value="Trigger_fact/SurA_dom_sf"/>
</dbReference>
<sequence length="455" mass="51532" precursor="true">MNDFIVIRLSLLAILCLGANLALAQPASTSTKILSLEKKTVLSVEPLDSIIALVNDNVITKQELDQRVSEILRELKQQKRTTPASNLLQHQILKEMVITLLQLEAAKERGIAVSDEDVEHSVQRAATNNHMSINQYRSHLQSHGIQWPVFRQRMRDQITIDRLRSNEIDSQVQVSEFEINTFLAAQRGAPTIPSEPEYRLAQILVKVPNIATDEEVNIAKKKAEKIFLKAKSGANFKKLAQKYSESSNAVNGGDMGYRIPERIPDFFLTEVSKLRIGEVVPKILRSSNGFYILKLLATRQQQPVQNTMTVPQIHARHILIRTGNGIHHEQQARQKLLKVKAQLQKGQVEFSNVGNRLYADGFAAQSDDLGWLSPGEAMPAFEQALSKLKDGQISDPVMSEYGYHLIQVIGHREGQISVDKERNLATHLLRVRKAEQHYLDWLQQLYNTAYVEYRI</sequence>
<evidence type="ECO:0000256" key="3">
    <source>
        <dbReference type="ARBA" id="ARBA00022764"/>
    </source>
</evidence>
<comment type="subcellular location">
    <subcellularLocation>
        <location evidence="7">Periplasm</location>
    </subcellularLocation>
    <text evidence="7">Is capable of associating with the outer membrane.</text>
</comment>
<comment type="catalytic activity">
    <reaction evidence="7">
        <text>[protein]-peptidylproline (omega=180) = [protein]-peptidylproline (omega=0)</text>
        <dbReference type="Rhea" id="RHEA:16237"/>
        <dbReference type="Rhea" id="RHEA-COMP:10747"/>
        <dbReference type="Rhea" id="RHEA-COMP:10748"/>
        <dbReference type="ChEBI" id="CHEBI:83833"/>
        <dbReference type="ChEBI" id="CHEBI:83834"/>
        <dbReference type="EC" id="5.2.1.8"/>
    </reaction>
</comment>
<dbReference type="Pfam" id="PF00639">
    <property type="entry name" value="Rotamase"/>
    <property type="match status" value="1"/>
</dbReference>
<dbReference type="SUPFAM" id="SSF109998">
    <property type="entry name" value="Triger factor/SurA peptide-binding domain-like"/>
    <property type="match status" value="1"/>
</dbReference>
<dbReference type="Gene3D" id="1.10.4030.10">
    <property type="entry name" value="Porin chaperone SurA, peptide-binding domain"/>
    <property type="match status" value="1"/>
</dbReference>
<keyword evidence="2 7" id="KW-0677">Repeat</keyword>
<dbReference type="InterPro" id="IPR050280">
    <property type="entry name" value="OMP_Chaperone_SurA"/>
</dbReference>
<name>A0ABX5FFA4_9BURK</name>
<dbReference type="Gene3D" id="3.10.50.40">
    <property type="match status" value="2"/>
</dbReference>
<evidence type="ECO:0000256" key="1">
    <source>
        <dbReference type="ARBA" id="ARBA00022729"/>
    </source>
</evidence>
<keyword evidence="10" id="KW-1185">Reference proteome</keyword>
<evidence type="ECO:0000256" key="5">
    <source>
        <dbReference type="ARBA" id="ARBA00023186"/>
    </source>
</evidence>
<reference evidence="9 10" key="1">
    <citation type="journal article" date="2017" name="Front. Microbiol.">
        <title>Genome of Ca. Pandoraea novymonadis, an Endosymbiotic Bacterium of the Trypanosomatid Novymonas esmeraldas.</title>
        <authorList>
            <person name="Kostygov A.Y."/>
            <person name="Butenko A."/>
            <person name="Nenarokova A."/>
            <person name="Tashyreva D."/>
            <person name="Flegontov P."/>
            <person name="Lukes J."/>
            <person name="Yurchenko V."/>
        </authorList>
    </citation>
    <scope>NUCLEOTIDE SEQUENCE [LARGE SCALE GENOMIC DNA]</scope>
    <source>
        <strain evidence="9 10">E262</strain>
    </source>
</reference>
<dbReference type="PROSITE" id="PS50198">
    <property type="entry name" value="PPIC_PPIASE_2"/>
    <property type="match status" value="2"/>
</dbReference>
<comment type="caution">
    <text evidence="9">The sequence shown here is derived from an EMBL/GenBank/DDBJ whole genome shotgun (WGS) entry which is preliminary data.</text>
</comment>
<dbReference type="EMBL" id="MUHY01000002">
    <property type="protein sequence ID" value="PSB91712.1"/>
    <property type="molecule type" value="Genomic_DNA"/>
</dbReference>
<dbReference type="Pfam" id="PF09312">
    <property type="entry name" value="SurA_N"/>
    <property type="match status" value="1"/>
</dbReference>
<dbReference type="HAMAP" id="MF_01183">
    <property type="entry name" value="Chaperone_SurA"/>
    <property type="match status" value="1"/>
</dbReference>
<dbReference type="PANTHER" id="PTHR47637:SF1">
    <property type="entry name" value="CHAPERONE SURA"/>
    <property type="match status" value="1"/>
</dbReference>
<feature type="signal peptide" evidence="7">
    <location>
        <begin position="1"/>
        <end position="24"/>
    </location>
</feature>
<organism evidence="9 10">
    <name type="scientific">Candidatus Pandoraea novymonadis</name>
    <dbReference type="NCBI Taxonomy" id="1808959"/>
    <lineage>
        <taxon>Bacteria</taxon>
        <taxon>Pseudomonadati</taxon>
        <taxon>Pseudomonadota</taxon>
        <taxon>Betaproteobacteria</taxon>
        <taxon>Burkholderiales</taxon>
        <taxon>Burkholderiaceae</taxon>
        <taxon>Pandoraea</taxon>
    </lineage>
</organism>
<dbReference type="InterPro" id="IPR015391">
    <property type="entry name" value="SurA_N"/>
</dbReference>
<keyword evidence="1 7" id="KW-0732">Signal</keyword>
<dbReference type="InterPro" id="IPR023034">
    <property type="entry name" value="PPIase_SurA"/>
</dbReference>
<dbReference type="EC" id="5.2.1.8" evidence="7"/>
<evidence type="ECO:0000256" key="2">
    <source>
        <dbReference type="ARBA" id="ARBA00022737"/>
    </source>
</evidence>
<feature type="chain" id="PRO_5044923824" description="Chaperone SurA" evidence="7">
    <location>
        <begin position="25"/>
        <end position="455"/>
    </location>
</feature>
<comment type="domain">
    <text evidence="7">The PPIase activity resides only in the second parvulin domain. The N-terminal region and the C-terminal tail are necessary and sufficient for the chaperone activity of SurA. The PPIase activity is dispensable for SurA to function as a chaperone. The N-terminal region and the C-terminal tail are also required for porin recognition.</text>
</comment>
<evidence type="ECO:0000256" key="4">
    <source>
        <dbReference type="ARBA" id="ARBA00023110"/>
    </source>
</evidence>